<proteinExistence type="predicted"/>
<sequence length="536" mass="62240">MGILIKKENGISKIEVFIYVFVILLLVYTVFAYYQGELARQRDNQRIQDINIITEALAKYYSNRQKYPEVSEWECLEEDAIEEGVFLKEMKDYLAEIPKDPLFKIEKQSSLFCYHYKSADGGKEYKIYYQLEKKIKKEREISQVYSFGGKNIFIGLKKEVSWYDFNWKFRKKIKIEPLLQKISGELNNFPLLLSIKDENLKNQAEEDGQDIIFTDSSGKKLEREIANYKDGELLVWVKIPHFSPQIDSEIYIYYGNPKAAETNNSAAWDKDFLMVSHLDEKITTTTITITTIKGITVTTTITVRPTTTDSTINRLIGIPYNNVKQGMEGKVFNAYEFDGEDDYLNFGNSSLFSSLEGLTISVWVFPKEAGKIKIDGEEREINTEDGRGILGWEKDKYDAFQILTYKDYTLLTVNISGGTYELKSASPLKENEWNYLTAVYDGENLIFYLNGKENGKKKIAKGKIERGKGEFFELGRYYQESWYSDGEIIKTFSFKGLIDEIQISKIAKNPNWIETSYQNQKEPKSFIRNIEEEELY</sequence>
<reference evidence="4" key="1">
    <citation type="submission" date="2017-09" db="EMBL/GenBank/DDBJ databases">
        <title>Depth-based differentiation of microbial function through sediment-hosted aquifers and enrichment of novel symbionts in the deep terrestrial subsurface.</title>
        <authorList>
            <person name="Probst A.J."/>
            <person name="Ladd B."/>
            <person name="Jarett J.K."/>
            <person name="Geller-Mcgrath D.E."/>
            <person name="Sieber C.M.K."/>
            <person name="Emerson J.B."/>
            <person name="Anantharaman K."/>
            <person name="Thomas B.C."/>
            <person name="Malmstrom R."/>
            <person name="Stieglmeier M."/>
            <person name="Klingl A."/>
            <person name="Woyke T."/>
            <person name="Ryan C.M."/>
            <person name="Banfield J.F."/>
        </authorList>
    </citation>
    <scope>NUCLEOTIDE SEQUENCE [LARGE SCALE GENOMIC DNA]</scope>
</reference>
<dbReference type="EMBL" id="PEWP01000053">
    <property type="protein sequence ID" value="PIU46423.1"/>
    <property type="molecule type" value="Genomic_DNA"/>
</dbReference>
<organism evidence="3 4">
    <name type="scientific">bacterium (Candidatus Gribaldobacteria) CG07_land_8_20_14_0_80_33_18</name>
    <dbReference type="NCBI Taxonomy" id="2014272"/>
    <lineage>
        <taxon>Bacteria</taxon>
        <taxon>Candidatus Gribaldobacteria</taxon>
    </lineage>
</organism>
<dbReference type="InterPro" id="IPR013320">
    <property type="entry name" value="ConA-like_dom_sf"/>
</dbReference>
<dbReference type="Gene3D" id="3.30.700.10">
    <property type="entry name" value="Glycoprotein, Type 4 Pilin"/>
    <property type="match status" value="1"/>
</dbReference>
<feature type="domain" description="DUF2341" evidence="2">
    <location>
        <begin position="207"/>
        <end position="267"/>
    </location>
</feature>
<feature type="transmembrane region" description="Helical" evidence="1">
    <location>
        <begin position="16"/>
        <end position="34"/>
    </location>
</feature>
<comment type="caution">
    <text evidence="3">The sequence shown here is derived from an EMBL/GenBank/DDBJ whole genome shotgun (WGS) entry which is preliminary data.</text>
</comment>
<keyword evidence="1" id="KW-0472">Membrane</keyword>
<evidence type="ECO:0000313" key="4">
    <source>
        <dbReference type="Proteomes" id="UP000228777"/>
    </source>
</evidence>
<dbReference type="Gene3D" id="2.60.120.200">
    <property type="match status" value="1"/>
</dbReference>
<dbReference type="AlphaFoldDB" id="A0A2M6Z220"/>
<gene>
    <name evidence="3" type="ORF">COS93_02585</name>
</gene>
<dbReference type="Pfam" id="PF10102">
    <property type="entry name" value="DUF2341"/>
    <property type="match status" value="1"/>
</dbReference>
<evidence type="ECO:0000259" key="2">
    <source>
        <dbReference type="Pfam" id="PF10102"/>
    </source>
</evidence>
<dbReference type="Pfam" id="PF13385">
    <property type="entry name" value="Laminin_G_3"/>
    <property type="match status" value="1"/>
</dbReference>
<dbReference type="SUPFAM" id="SSF49899">
    <property type="entry name" value="Concanavalin A-like lectins/glucanases"/>
    <property type="match status" value="1"/>
</dbReference>
<protein>
    <recommendedName>
        <fullName evidence="2">DUF2341 domain-containing protein</fullName>
    </recommendedName>
</protein>
<accession>A0A2M6Z220</accession>
<keyword evidence="1" id="KW-0812">Transmembrane</keyword>
<dbReference type="InterPro" id="IPR018765">
    <property type="entry name" value="DUF2341"/>
</dbReference>
<keyword evidence="1" id="KW-1133">Transmembrane helix</keyword>
<name>A0A2M6Z220_9BACT</name>
<evidence type="ECO:0000256" key="1">
    <source>
        <dbReference type="SAM" id="Phobius"/>
    </source>
</evidence>
<dbReference type="Proteomes" id="UP000228777">
    <property type="component" value="Unassembled WGS sequence"/>
</dbReference>
<evidence type="ECO:0000313" key="3">
    <source>
        <dbReference type="EMBL" id="PIU46423.1"/>
    </source>
</evidence>